<feature type="non-terminal residue" evidence="2">
    <location>
        <position position="463"/>
    </location>
</feature>
<evidence type="ECO:0000313" key="2">
    <source>
        <dbReference type="EMBL" id="RFU24752.1"/>
    </source>
</evidence>
<gene>
    <name evidence="2" type="ORF">B7463_g11586</name>
</gene>
<feature type="coiled-coil region" evidence="1">
    <location>
        <begin position="41"/>
        <end position="180"/>
    </location>
</feature>
<evidence type="ECO:0000256" key="1">
    <source>
        <dbReference type="SAM" id="Coils"/>
    </source>
</evidence>
<keyword evidence="3" id="KW-1185">Reference proteome</keyword>
<protein>
    <submittedName>
        <fullName evidence="2">Uncharacterized protein</fullName>
    </submittedName>
</protein>
<dbReference type="OMA" id="PMCIASP"/>
<feature type="non-terminal residue" evidence="2">
    <location>
        <position position="1"/>
    </location>
</feature>
<evidence type="ECO:0000313" key="3">
    <source>
        <dbReference type="Proteomes" id="UP000258309"/>
    </source>
</evidence>
<reference evidence="2 3" key="1">
    <citation type="submission" date="2018-05" db="EMBL/GenBank/DDBJ databases">
        <title>Draft genome sequence of Scytalidium lignicola DSM 105466, a ubiquitous saprotrophic fungus.</title>
        <authorList>
            <person name="Buettner E."/>
            <person name="Gebauer A.M."/>
            <person name="Hofrichter M."/>
            <person name="Liers C."/>
            <person name="Kellner H."/>
        </authorList>
    </citation>
    <scope>NUCLEOTIDE SEQUENCE [LARGE SCALE GENOMIC DNA]</scope>
    <source>
        <strain evidence="2 3">DSM 105466</strain>
    </source>
</reference>
<name>A0A3E2GUP6_SCYLI</name>
<dbReference type="EMBL" id="NCSJ02000405">
    <property type="protein sequence ID" value="RFU24752.1"/>
    <property type="molecule type" value="Genomic_DNA"/>
</dbReference>
<comment type="caution">
    <text evidence="2">The sequence shown here is derived from an EMBL/GenBank/DDBJ whole genome shotgun (WGS) entry which is preliminary data.</text>
</comment>
<organism evidence="2 3">
    <name type="scientific">Scytalidium lignicola</name>
    <name type="common">Hyphomycete</name>
    <dbReference type="NCBI Taxonomy" id="5539"/>
    <lineage>
        <taxon>Eukaryota</taxon>
        <taxon>Fungi</taxon>
        <taxon>Dikarya</taxon>
        <taxon>Ascomycota</taxon>
        <taxon>Pezizomycotina</taxon>
        <taxon>Leotiomycetes</taxon>
        <taxon>Leotiomycetes incertae sedis</taxon>
        <taxon>Scytalidium</taxon>
    </lineage>
</organism>
<proteinExistence type="predicted"/>
<sequence length="463" mass="52566">MCAANGERISPNFSSSTLSCLGKELMDLGEKIMKVKDLSKYDQLAEENQRLEGKLRSTIKELKGAKDDIEDLEAEKETLKDEFGKRYTEWNSSINKEEELKKQIDNLQTKLKKANNEAESDRNMAIKLQKQLNSNKKATDGLKNSLEETKGELKSKDLELNGAKQALKFCESELEKQKGELGIENLRLQDLAADFSTLAVKCHELAKKFFYTELQEYPISDEYWKRLCDSGFVGATLRKTPWSNSIPAQCIRMATAENIIAHKLSSNIFKQYYLPALASERKTIDDVLKKLDQPHKEAIFRVQLLAAYEAQEQDYIRTLVEATLDEISKPLNLLLFTPASRENFRSALKEFLSEALKLWRTVQRSAIKGQVRNKPEHSIFNDSEDPFWGQNEDYNDSSVEVPDDQIPPQEEPVMSLFPQVLLGSNVVYNGCALWSDQKVVVAANIEFIQGRGKVPSVYQAMGG</sequence>
<dbReference type="Proteomes" id="UP000258309">
    <property type="component" value="Unassembled WGS sequence"/>
</dbReference>
<keyword evidence="1" id="KW-0175">Coiled coil</keyword>
<dbReference type="OrthoDB" id="5238996at2759"/>
<dbReference type="AlphaFoldDB" id="A0A3E2GUP6"/>
<dbReference type="SUPFAM" id="SSF57997">
    <property type="entry name" value="Tropomyosin"/>
    <property type="match status" value="1"/>
</dbReference>
<accession>A0A3E2GUP6</accession>